<dbReference type="RefSeq" id="WP_109824177.1">
    <property type="nucleotide sequence ID" value="NZ_QGKL01000039.1"/>
</dbReference>
<dbReference type="InterPro" id="IPR036771">
    <property type="entry name" value="ATPsynth_dsu/esu_N"/>
</dbReference>
<keyword evidence="11 15" id="KW-0139">CF(1)</keyword>
<comment type="caution">
    <text evidence="19">The sequence shown here is derived from an EMBL/GenBank/DDBJ whole genome shotgun (WGS) entry which is preliminary data.</text>
</comment>
<name>A0A317C7T1_9GAMM</name>
<gene>
    <name evidence="15" type="primary">atpC</name>
    <name evidence="19" type="ORF">DKT75_14620</name>
</gene>
<dbReference type="InterPro" id="IPR036794">
    <property type="entry name" value="ATP_F1_dsu/esu_C_sf"/>
</dbReference>
<sequence length="141" mass="14723">MATTIRLDVVSAEGELFSGHVQEVSVPGEMGSMGILPNHSQLIATLKPGELNYKTSDGVSSLFVAGGIVEVQPTIVTVLADSAVRAEDLDEAAAADAIQGAEDALAGKDPEDMDYAAIQAELDAAKAQMEMIHRIGKTLRS</sequence>
<comment type="subcellular location">
    <subcellularLocation>
        <location evidence="2 15">Cell membrane</location>
        <topology evidence="2 15">Peripheral membrane protein</topology>
    </subcellularLocation>
</comment>
<evidence type="ECO:0000256" key="4">
    <source>
        <dbReference type="ARBA" id="ARBA00011648"/>
    </source>
</evidence>
<evidence type="ECO:0000256" key="10">
    <source>
        <dbReference type="ARBA" id="ARBA00023136"/>
    </source>
</evidence>
<evidence type="ECO:0000256" key="12">
    <source>
        <dbReference type="ARBA" id="ARBA00023310"/>
    </source>
</evidence>
<dbReference type="PANTHER" id="PTHR13822">
    <property type="entry name" value="ATP SYNTHASE DELTA/EPSILON CHAIN"/>
    <property type="match status" value="1"/>
</dbReference>
<dbReference type="CDD" id="cd12152">
    <property type="entry name" value="F1-ATPase_delta"/>
    <property type="match status" value="1"/>
</dbReference>
<dbReference type="FunFam" id="2.60.15.10:FF:000001">
    <property type="entry name" value="ATP synthase epsilon chain"/>
    <property type="match status" value="1"/>
</dbReference>
<evidence type="ECO:0000256" key="5">
    <source>
        <dbReference type="ARBA" id="ARBA00014480"/>
    </source>
</evidence>
<evidence type="ECO:0000256" key="16">
    <source>
        <dbReference type="RuleBase" id="RU003656"/>
    </source>
</evidence>
<dbReference type="EMBL" id="QGKL01000039">
    <property type="protein sequence ID" value="PWQ94528.1"/>
    <property type="molecule type" value="Genomic_DNA"/>
</dbReference>
<dbReference type="SUPFAM" id="SSF46604">
    <property type="entry name" value="Epsilon subunit of F1F0-ATP synthase C-terminal domain"/>
    <property type="match status" value="1"/>
</dbReference>
<dbReference type="Pfam" id="PF00401">
    <property type="entry name" value="ATP-synt_DE"/>
    <property type="match status" value="1"/>
</dbReference>
<dbReference type="NCBIfam" id="NF001847">
    <property type="entry name" value="PRK00571.1-4"/>
    <property type="match status" value="1"/>
</dbReference>
<dbReference type="Pfam" id="PF02823">
    <property type="entry name" value="ATP-synt_DE_N"/>
    <property type="match status" value="1"/>
</dbReference>
<evidence type="ECO:0000313" key="19">
    <source>
        <dbReference type="EMBL" id="PWQ94528.1"/>
    </source>
</evidence>
<reference evidence="19 20" key="1">
    <citation type="submission" date="2018-05" db="EMBL/GenBank/DDBJ databases">
        <title>Leucothrix arctica sp. nov., isolated from Arctic seawater.</title>
        <authorList>
            <person name="Choi A."/>
            <person name="Baek K."/>
        </authorList>
    </citation>
    <scope>NUCLEOTIDE SEQUENCE [LARGE SCALE GENOMIC DNA]</scope>
    <source>
        <strain evidence="19 20">IMCC9719</strain>
    </source>
</reference>
<evidence type="ECO:0000259" key="18">
    <source>
        <dbReference type="Pfam" id="PF02823"/>
    </source>
</evidence>
<keyword evidence="12 15" id="KW-0066">ATP synthesis</keyword>
<dbReference type="GO" id="GO:0046933">
    <property type="term" value="F:proton-transporting ATP synthase activity, rotational mechanism"/>
    <property type="evidence" value="ECO:0007669"/>
    <property type="project" value="UniProtKB-UniRule"/>
</dbReference>
<evidence type="ECO:0000256" key="15">
    <source>
        <dbReference type="HAMAP-Rule" id="MF_00530"/>
    </source>
</evidence>
<evidence type="ECO:0000256" key="8">
    <source>
        <dbReference type="ARBA" id="ARBA00022781"/>
    </source>
</evidence>
<keyword evidence="6 15" id="KW-0813">Transport</keyword>
<comment type="function">
    <text evidence="1 15">Produces ATP from ADP in the presence of a proton gradient across the membrane.</text>
</comment>
<evidence type="ECO:0000256" key="6">
    <source>
        <dbReference type="ARBA" id="ARBA00022448"/>
    </source>
</evidence>
<dbReference type="InterPro" id="IPR020547">
    <property type="entry name" value="ATP_synth_F1_esu_C"/>
</dbReference>
<dbReference type="HAMAP" id="MF_00530">
    <property type="entry name" value="ATP_synth_epsil_bac"/>
    <property type="match status" value="1"/>
</dbReference>
<dbReference type="InterPro" id="IPR020546">
    <property type="entry name" value="ATP_synth_F1_dsu/esu_N"/>
</dbReference>
<comment type="subunit">
    <text evidence="4 15 16">F-type ATPases have 2 components, CF(1) - the catalytic core - and CF(0) - the membrane proton channel. CF(1) has five subunits: alpha(3), beta(3), gamma(1), delta(1), epsilon(1). CF(0) has three main subunits: a, b and c.</text>
</comment>
<dbReference type="Gene3D" id="2.60.15.10">
    <property type="entry name" value="F0F1 ATP synthase delta/epsilon subunit, N-terminal"/>
    <property type="match status" value="1"/>
</dbReference>
<comment type="similarity">
    <text evidence="3 15 16">Belongs to the ATPase epsilon chain family.</text>
</comment>
<dbReference type="AlphaFoldDB" id="A0A317C7T1"/>
<dbReference type="GO" id="GO:0005524">
    <property type="term" value="F:ATP binding"/>
    <property type="evidence" value="ECO:0007669"/>
    <property type="project" value="UniProtKB-UniRule"/>
</dbReference>
<evidence type="ECO:0000259" key="17">
    <source>
        <dbReference type="Pfam" id="PF00401"/>
    </source>
</evidence>
<keyword evidence="9 15" id="KW-0406">Ion transport</keyword>
<keyword evidence="20" id="KW-1185">Reference proteome</keyword>
<keyword evidence="7 15" id="KW-1003">Cell membrane</keyword>
<dbReference type="SUPFAM" id="SSF51344">
    <property type="entry name" value="Epsilon subunit of F1F0-ATP synthase N-terminal domain"/>
    <property type="match status" value="1"/>
</dbReference>
<keyword evidence="8 15" id="KW-0375">Hydrogen ion transport</keyword>
<evidence type="ECO:0000256" key="7">
    <source>
        <dbReference type="ARBA" id="ARBA00022475"/>
    </source>
</evidence>
<evidence type="ECO:0000313" key="20">
    <source>
        <dbReference type="Proteomes" id="UP000245506"/>
    </source>
</evidence>
<organism evidence="19 20">
    <name type="scientific">Leucothrix arctica</name>
    <dbReference type="NCBI Taxonomy" id="1481894"/>
    <lineage>
        <taxon>Bacteria</taxon>
        <taxon>Pseudomonadati</taxon>
        <taxon>Pseudomonadota</taxon>
        <taxon>Gammaproteobacteria</taxon>
        <taxon>Thiotrichales</taxon>
        <taxon>Thiotrichaceae</taxon>
        <taxon>Leucothrix</taxon>
    </lineage>
</organism>
<dbReference type="InterPro" id="IPR001469">
    <property type="entry name" value="ATP_synth_F1_dsu/esu"/>
</dbReference>
<evidence type="ECO:0000256" key="11">
    <source>
        <dbReference type="ARBA" id="ARBA00023196"/>
    </source>
</evidence>
<evidence type="ECO:0000256" key="14">
    <source>
        <dbReference type="ARBA" id="ARBA00031795"/>
    </source>
</evidence>
<accession>A0A317C7T1</accession>
<dbReference type="NCBIfam" id="TIGR01216">
    <property type="entry name" value="ATP_synt_epsi"/>
    <property type="match status" value="1"/>
</dbReference>
<protein>
    <recommendedName>
        <fullName evidence="5 15">ATP synthase epsilon chain</fullName>
    </recommendedName>
    <alternativeName>
        <fullName evidence="14 15">ATP synthase F1 sector epsilon subunit</fullName>
    </alternativeName>
    <alternativeName>
        <fullName evidence="13 15">F-ATPase epsilon subunit</fullName>
    </alternativeName>
</protein>
<dbReference type="OrthoDB" id="9791445at2"/>
<dbReference type="GO" id="GO:0005886">
    <property type="term" value="C:plasma membrane"/>
    <property type="evidence" value="ECO:0007669"/>
    <property type="project" value="UniProtKB-SubCell"/>
</dbReference>
<dbReference type="Proteomes" id="UP000245506">
    <property type="component" value="Unassembled WGS sequence"/>
</dbReference>
<evidence type="ECO:0000256" key="13">
    <source>
        <dbReference type="ARBA" id="ARBA00030215"/>
    </source>
</evidence>
<evidence type="ECO:0000256" key="9">
    <source>
        <dbReference type="ARBA" id="ARBA00023065"/>
    </source>
</evidence>
<evidence type="ECO:0000256" key="2">
    <source>
        <dbReference type="ARBA" id="ARBA00004202"/>
    </source>
</evidence>
<keyword evidence="10 15" id="KW-0472">Membrane</keyword>
<dbReference type="PANTHER" id="PTHR13822:SF10">
    <property type="entry name" value="ATP SYNTHASE EPSILON CHAIN, CHLOROPLASTIC"/>
    <property type="match status" value="1"/>
</dbReference>
<dbReference type="GO" id="GO:0045259">
    <property type="term" value="C:proton-transporting ATP synthase complex"/>
    <property type="evidence" value="ECO:0007669"/>
    <property type="project" value="UniProtKB-KW"/>
</dbReference>
<proteinExistence type="inferred from homology"/>
<feature type="domain" description="ATP synthase epsilon subunit C-terminal" evidence="17">
    <location>
        <begin position="87"/>
        <end position="131"/>
    </location>
</feature>
<evidence type="ECO:0000256" key="3">
    <source>
        <dbReference type="ARBA" id="ARBA00005712"/>
    </source>
</evidence>
<feature type="domain" description="ATP synthase F1 complex delta/epsilon subunit N-terminal" evidence="18">
    <location>
        <begin position="6"/>
        <end position="83"/>
    </location>
</feature>
<evidence type="ECO:0000256" key="1">
    <source>
        <dbReference type="ARBA" id="ARBA00003543"/>
    </source>
</evidence>